<gene>
    <name evidence="3" type="ORF">HN018_18945</name>
</gene>
<dbReference type="Pfam" id="PF02639">
    <property type="entry name" value="DUF188"/>
    <property type="match status" value="1"/>
</dbReference>
<accession>A0A6M8HU35</accession>
<dbReference type="HAMAP" id="MF_00489">
    <property type="entry name" value="UPF0178"/>
    <property type="match status" value="1"/>
</dbReference>
<evidence type="ECO:0000256" key="1">
    <source>
        <dbReference type="ARBA" id="ARBA00008522"/>
    </source>
</evidence>
<dbReference type="NCBIfam" id="NF001095">
    <property type="entry name" value="PRK00124.1"/>
    <property type="match status" value="1"/>
</dbReference>
<dbReference type="InterPro" id="IPR003791">
    <property type="entry name" value="UPF0178"/>
</dbReference>
<dbReference type="AlphaFoldDB" id="A0A6M8HU35"/>
<organism evidence="3 4">
    <name type="scientific">Lichenicola cladoniae</name>
    <dbReference type="NCBI Taxonomy" id="1484109"/>
    <lineage>
        <taxon>Bacteria</taxon>
        <taxon>Pseudomonadati</taxon>
        <taxon>Pseudomonadota</taxon>
        <taxon>Alphaproteobacteria</taxon>
        <taxon>Acetobacterales</taxon>
        <taxon>Acetobacteraceae</taxon>
        <taxon>Lichenicola</taxon>
    </lineage>
</organism>
<dbReference type="KEGG" id="lck:HN018_18945"/>
<protein>
    <recommendedName>
        <fullName evidence="2">UPF0178 protein HN018_18945</fullName>
    </recommendedName>
</protein>
<evidence type="ECO:0000313" key="3">
    <source>
        <dbReference type="EMBL" id="QKE91830.1"/>
    </source>
</evidence>
<evidence type="ECO:0000313" key="4">
    <source>
        <dbReference type="Proteomes" id="UP000500767"/>
    </source>
</evidence>
<sequence length="160" mass="17252">MSTSVRPIRIFIDADACPVKAEIYRVADRYRLHVFVVSNSLIAAPMSLLIERVVVEAGPDVADDWIAERAERGDIVITADVPLASRCVKTGAEVIGPTGRRFDTDSIGMTLATRNLMDDLRSAGQMTGGPKPFSQKDRSAFLGALDTAVARLRKAGFTSG</sequence>
<proteinExistence type="inferred from homology"/>
<evidence type="ECO:0000256" key="2">
    <source>
        <dbReference type="HAMAP-Rule" id="MF_00489"/>
    </source>
</evidence>
<dbReference type="PANTHER" id="PTHR35146">
    <property type="entry name" value="UPF0178 PROTEIN YAII"/>
    <property type="match status" value="1"/>
</dbReference>
<keyword evidence="4" id="KW-1185">Reference proteome</keyword>
<reference evidence="3 4" key="1">
    <citation type="journal article" date="2014" name="World J. Microbiol. Biotechnol.">
        <title>Biodiversity and physiological characteristics of Antarctic and Arctic lichens-associated bacteria.</title>
        <authorList>
            <person name="Lee Y.M."/>
            <person name="Kim E.H."/>
            <person name="Lee H.K."/>
            <person name="Hong S.G."/>
        </authorList>
    </citation>
    <scope>NUCLEOTIDE SEQUENCE [LARGE SCALE GENOMIC DNA]</scope>
    <source>
        <strain evidence="3 4">PAMC 26569</strain>
    </source>
</reference>
<dbReference type="PANTHER" id="PTHR35146:SF1">
    <property type="entry name" value="UPF0178 PROTEIN YAII"/>
    <property type="match status" value="1"/>
</dbReference>
<dbReference type="RefSeq" id="WP_171835775.1">
    <property type="nucleotide sequence ID" value="NZ_CP053708.1"/>
</dbReference>
<dbReference type="Proteomes" id="UP000500767">
    <property type="component" value="Chromosome"/>
</dbReference>
<dbReference type="EMBL" id="CP053708">
    <property type="protein sequence ID" value="QKE91830.1"/>
    <property type="molecule type" value="Genomic_DNA"/>
</dbReference>
<comment type="similarity">
    <text evidence="1 2">Belongs to the UPF0178 family.</text>
</comment>
<dbReference type="CDD" id="cd18720">
    <property type="entry name" value="PIN_YqxD-like"/>
    <property type="match status" value="1"/>
</dbReference>
<name>A0A6M8HU35_9PROT</name>